<reference evidence="7 8" key="1">
    <citation type="submission" date="2017-01" db="EMBL/GenBank/DDBJ databases">
        <authorList>
            <consortium name="Pathogen Informatics"/>
        </authorList>
    </citation>
    <scope>NUCLEOTIDE SEQUENCE [LARGE SCALE GENOMIC DNA]</scope>
    <source>
        <strain evidence="2 6">20352044</strain>
        <strain evidence="3 7">2090STDY5461769</strain>
        <strain evidence="8">sh1405</strain>
        <strain evidence="4">Sh1405</strain>
    </source>
</reference>
<dbReference type="Proteomes" id="UP000045991">
    <property type="component" value="Unassembled WGS sequence"/>
</dbReference>
<sequence length="53" mass="5779">MTNLFVRSGISFVDRSEVLTHIGNEMLAKGVVHDTWPQALIAREAGDAANLLI</sequence>
<dbReference type="EC" id="2.7.1.69" evidence="2"/>
<dbReference type="EMBL" id="FUBI01000052">
    <property type="protein sequence ID" value="SJH16954.1"/>
    <property type="molecule type" value="Genomic_DNA"/>
</dbReference>
<dbReference type="EC" id="2.7.1.-" evidence="5"/>
<dbReference type="EMBL" id="CWXZ01000099">
    <property type="protein sequence ID" value="CSK91942.1"/>
    <property type="molecule type" value="Genomic_DNA"/>
</dbReference>
<evidence type="ECO:0000313" key="9">
    <source>
        <dbReference type="Proteomes" id="UP000194501"/>
    </source>
</evidence>
<evidence type="ECO:0000313" key="4">
    <source>
        <dbReference type="EMBL" id="SJH16954.1"/>
    </source>
</evidence>
<name>A0A0H7V8G4_SHISO</name>
<evidence type="ECO:0000313" key="7">
    <source>
        <dbReference type="Proteomes" id="UP000187708"/>
    </source>
</evidence>
<dbReference type="Proteomes" id="UP000251393">
    <property type="component" value="Unassembled WGS sequence"/>
</dbReference>
<organism evidence="3 7">
    <name type="scientific">Shigella sonnei</name>
    <dbReference type="NCBI Taxonomy" id="624"/>
    <lineage>
        <taxon>Bacteria</taxon>
        <taxon>Pseudomonadati</taxon>
        <taxon>Pseudomonadota</taxon>
        <taxon>Gammaproteobacteria</taxon>
        <taxon>Enterobacterales</taxon>
        <taxon>Enterobacteriaceae</taxon>
        <taxon>Shigella</taxon>
    </lineage>
</organism>
<evidence type="ECO:0000313" key="3">
    <source>
        <dbReference type="EMBL" id="SIY13716.1"/>
    </source>
</evidence>
<dbReference type="EMBL" id="UDYI01000098">
    <property type="protein sequence ID" value="SRR23954.1"/>
    <property type="molecule type" value="Genomic_DNA"/>
</dbReference>
<dbReference type="EMBL" id="CP019689">
    <property type="protein sequence ID" value="ARS04125.1"/>
    <property type="molecule type" value="Genomic_DNA"/>
</dbReference>
<evidence type="ECO:0000313" key="2">
    <source>
        <dbReference type="EMBL" id="CSK91942.1"/>
    </source>
</evidence>
<keyword evidence="3" id="KW-0808">Transferase</keyword>
<evidence type="ECO:0000313" key="10">
    <source>
        <dbReference type="Proteomes" id="UP000251393"/>
    </source>
</evidence>
<dbReference type="Proteomes" id="UP000194501">
    <property type="component" value="Chromosome"/>
</dbReference>
<evidence type="ECO:0000313" key="6">
    <source>
        <dbReference type="Proteomes" id="UP000045991"/>
    </source>
</evidence>
<dbReference type="Proteomes" id="UP000187708">
    <property type="component" value="Unassembled WGS sequence"/>
</dbReference>
<protein>
    <submittedName>
        <fullName evidence="1">PTS galacticol transporter subunit IIA</fullName>
    </submittedName>
    <submittedName>
        <fullName evidence="3">PTS system galactitol-specific transporter subunit IIA</fullName>
        <ecNumber evidence="5">2.7.1.-</ecNumber>
        <ecNumber evidence="3">2.7.1.191</ecNumber>
        <ecNumber evidence="2">2.7.1.69</ecNumber>
    </submittedName>
</protein>
<dbReference type="GO" id="GO:0016740">
    <property type="term" value="F:transferase activity"/>
    <property type="evidence" value="ECO:0007669"/>
    <property type="project" value="UniProtKB-KW"/>
</dbReference>
<dbReference type="AlphaFoldDB" id="A0A0H7V8G4"/>
<dbReference type="EC" id="2.7.1.191" evidence="3"/>
<dbReference type="Proteomes" id="UP000188006">
    <property type="component" value="Unassembled WGS sequence"/>
</dbReference>
<evidence type="ECO:0000313" key="1">
    <source>
        <dbReference type="EMBL" id="ARS04125.1"/>
    </source>
</evidence>
<evidence type="ECO:0000313" key="5">
    <source>
        <dbReference type="EMBL" id="SRR23954.1"/>
    </source>
</evidence>
<dbReference type="EMBL" id="FTSV01000137">
    <property type="protein sequence ID" value="SIY13716.1"/>
    <property type="molecule type" value="Genomic_DNA"/>
</dbReference>
<gene>
    <name evidence="3" type="primary">gatA_1</name>
    <name evidence="1" type="ORF">BZ172_00685</name>
    <name evidence="2" type="ORF">ERS428554_03385</name>
    <name evidence="4" type="ORF">SAMEA1569760_02260</name>
    <name evidence="3" type="ORF">SAMEA2054241_03403</name>
    <name evidence="5" type="ORF">SAMEA3710766_03277</name>
</gene>
<proteinExistence type="predicted"/>
<reference evidence="5 10" key="3">
    <citation type="submission" date="2018-06" db="EMBL/GenBank/DDBJ databases">
        <authorList>
            <consortium name="Pathogen Informatics"/>
            <person name="Doyle S."/>
        </authorList>
    </citation>
    <scope>NUCLEOTIDE SEQUENCE [LARGE SCALE GENOMIC DNA]</scope>
    <source>
        <strain evidence="5 10">4028STDY6275292</strain>
    </source>
</reference>
<dbReference type="RefSeq" id="WP_024261438.1">
    <property type="nucleotide sequence ID" value="NZ_CP146298.2"/>
</dbReference>
<evidence type="ECO:0000313" key="8">
    <source>
        <dbReference type="Proteomes" id="UP000188006"/>
    </source>
</evidence>
<accession>A0A0H7V8G4</accession>
<reference evidence="1 9" key="2">
    <citation type="submission" date="2017-02" db="EMBL/GenBank/DDBJ databases">
        <authorList>
            <person name="Svab D."/>
            <person name="Balint B."/>
            <person name="Maroti G."/>
            <person name="Vasarhelyi B."/>
            <person name="Horvath B."/>
            <person name="Toth I."/>
        </authorList>
    </citation>
    <scope>NUCLEOTIDE SEQUENCE [LARGE SCALE GENOMIC DNA]</scope>
    <source>
        <strain evidence="1">75/02</strain>
    </source>
</reference>